<keyword evidence="1 3" id="KW-0853">WD repeat</keyword>
<accession>A0A0C3RQ62</accession>
<dbReference type="InterPro" id="IPR015943">
    <property type="entry name" value="WD40/YVTN_repeat-like_dom_sf"/>
</dbReference>
<feature type="repeat" description="WD" evidence="3">
    <location>
        <begin position="12"/>
        <end position="53"/>
    </location>
</feature>
<evidence type="ECO:0008006" key="6">
    <source>
        <dbReference type="Google" id="ProtNLM"/>
    </source>
</evidence>
<dbReference type="OrthoDB" id="3238562at2759"/>
<protein>
    <recommendedName>
        <fullName evidence="6">Anaphase-promoting complex subunit 4 WD40 domain-containing protein</fullName>
    </recommendedName>
</protein>
<evidence type="ECO:0000313" key="5">
    <source>
        <dbReference type="Proteomes" id="UP000053257"/>
    </source>
</evidence>
<feature type="repeat" description="WD" evidence="3">
    <location>
        <begin position="250"/>
        <end position="291"/>
    </location>
</feature>
<dbReference type="SUPFAM" id="SSF50978">
    <property type="entry name" value="WD40 repeat-like"/>
    <property type="match status" value="1"/>
</dbReference>
<dbReference type="AlphaFoldDB" id="A0A0C3RQ62"/>
<dbReference type="Proteomes" id="UP000053257">
    <property type="component" value="Unassembled WGS sequence"/>
</dbReference>
<evidence type="ECO:0000256" key="2">
    <source>
        <dbReference type="ARBA" id="ARBA00022737"/>
    </source>
</evidence>
<sequence length="317" mass="34619">MPLTYTKSNDLTEGHKGAISMVSFSSFGTYLATSGLDGRVCLWKVSEGTLLHVVESTTPVLSICWIPQREDSLICGLGDGSIGLVTTSSIMLSVTGFRAHQRPVECIAVQGNRVASGAHDEVKIWEWDASPSPSSTTPNLHRFADLWSCVKQIDKPPVIGMNRDEEVLITSIHWTTAMHPSILVLTYMYHGVVLVETSTFMRIRSISIPGLIGSASLSPDGSLLAISNLKTGFDLYDMSSDAPFSTFDIEEGHEGYQLPVLFIHNGHALIGGSRSGQVRIWDVQSGRMIANDFALHDQDRVVSMSEGSSQGHYIQRH</sequence>
<dbReference type="Gene3D" id="2.130.10.10">
    <property type="entry name" value="YVTN repeat-like/Quinoprotein amine dehydrogenase"/>
    <property type="match status" value="2"/>
</dbReference>
<dbReference type="InterPro" id="IPR001680">
    <property type="entry name" value="WD40_rpt"/>
</dbReference>
<organism evidence="4 5">
    <name type="scientific">Phlebiopsis gigantea (strain 11061_1 CR5-6)</name>
    <name type="common">White-rot fungus</name>
    <name type="synonym">Peniophora gigantea</name>
    <dbReference type="NCBI Taxonomy" id="745531"/>
    <lineage>
        <taxon>Eukaryota</taxon>
        <taxon>Fungi</taxon>
        <taxon>Dikarya</taxon>
        <taxon>Basidiomycota</taxon>
        <taxon>Agaricomycotina</taxon>
        <taxon>Agaricomycetes</taxon>
        <taxon>Polyporales</taxon>
        <taxon>Phanerochaetaceae</taxon>
        <taxon>Phlebiopsis</taxon>
    </lineage>
</organism>
<keyword evidence="5" id="KW-1185">Reference proteome</keyword>
<dbReference type="HOGENOM" id="CLU_049342_1_0_1"/>
<proteinExistence type="predicted"/>
<reference evidence="4 5" key="1">
    <citation type="journal article" date="2014" name="PLoS Genet.">
        <title>Analysis of the Phlebiopsis gigantea genome, transcriptome and secretome provides insight into its pioneer colonization strategies of wood.</title>
        <authorList>
            <person name="Hori C."/>
            <person name="Ishida T."/>
            <person name="Igarashi K."/>
            <person name="Samejima M."/>
            <person name="Suzuki H."/>
            <person name="Master E."/>
            <person name="Ferreira P."/>
            <person name="Ruiz-Duenas F.J."/>
            <person name="Held B."/>
            <person name="Canessa P."/>
            <person name="Larrondo L.F."/>
            <person name="Schmoll M."/>
            <person name="Druzhinina I.S."/>
            <person name="Kubicek C.P."/>
            <person name="Gaskell J.A."/>
            <person name="Kersten P."/>
            <person name="St John F."/>
            <person name="Glasner J."/>
            <person name="Sabat G."/>
            <person name="Splinter BonDurant S."/>
            <person name="Syed K."/>
            <person name="Yadav J."/>
            <person name="Mgbeahuruike A.C."/>
            <person name="Kovalchuk A."/>
            <person name="Asiegbu F.O."/>
            <person name="Lackner G."/>
            <person name="Hoffmeister D."/>
            <person name="Rencoret J."/>
            <person name="Gutierrez A."/>
            <person name="Sun H."/>
            <person name="Lindquist E."/>
            <person name="Barry K."/>
            <person name="Riley R."/>
            <person name="Grigoriev I.V."/>
            <person name="Henrissat B."/>
            <person name="Kues U."/>
            <person name="Berka R.M."/>
            <person name="Martinez A.T."/>
            <person name="Covert S.F."/>
            <person name="Blanchette R.A."/>
            <person name="Cullen D."/>
        </authorList>
    </citation>
    <scope>NUCLEOTIDE SEQUENCE [LARGE SCALE GENOMIC DNA]</scope>
    <source>
        <strain evidence="4 5">11061_1 CR5-6</strain>
    </source>
</reference>
<dbReference type="PANTHER" id="PTHR22847">
    <property type="entry name" value="WD40 REPEAT PROTEIN"/>
    <property type="match status" value="1"/>
</dbReference>
<dbReference type="PANTHER" id="PTHR22847:SF637">
    <property type="entry name" value="WD REPEAT DOMAIN 5B"/>
    <property type="match status" value="1"/>
</dbReference>
<gene>
    <name evidence="4" type="ORF">PHLGIDRAFT_326339</name>
</gene>
<dbReference type="PROSITE" id="PS50082">
    <property type="entry name" value="WD_REPEATS_2"/>
    <property type="match status" value="2"/>
</dbReference>
<name>A0A0C3RQ62_PHLG1</name>
<evidence type="ECO:0000313" key="4">
    <source>
        <dbReference type="EMBL" id="KIP01816.1"/>
    </source>
</evidence>
<keyword evidence="2" id="KW-0677">Repeat</keyword>
<dbReference type="STRING" id="745531.A0A0C3RQ62"/>
<dbReference type="EMBL" id="KN840733">
    <property type="protein sequence ID" value="KIP01816.1"/>
    <property type="molecule type" value="Genomic_DNA"/>
</dbReference>
<dbReference type="Pfam" id="PF00400">
    <property type="entry name" value="WD40"/>
    <property type="match status" value="1"/>
</dbReference>
<evidence type="ECO:0000256" key="3">
    <source>
        <dbReference type="PROSITE-ProRule" id="PRU00221"/>
    </source>
</evidence>
<dbReference type="GO" id="GO:1990234">
    <property type="term" value="C:transferase complex"/>
    <property type="evidence" value="ECO:0007669"/>
    <property type="project" value="UniProtKB-ARBA"/>
</dbReference>
<dbReference type="PROSITE" id="PS50294">
    <property type="entry name" value="WD_REPEATS_REGION"/>
    <property type="match status" value="1"/>
</dbReference>
<evidence type="ECO:0000256" key="1">
    <source>
        <dbReference type="ARBA" id="ARBA00022574"/>
    </source>
</evidence>
<dbReference type="SMART" id="SM00320">
    <property type="entry name" value="WD40"/>
    <property type="match status" value="4"/>
</dbReference>
<dbReference type="InterPro" id="IPR036322">
    <property type="entry name" value="WD40_repeat_dom_sf"/>
</dbReference>